<dbReference type="InterPro" id="IPR001509">
    <property type="entry name" value="Epimerase_deHydtase"/>
</dbReference>
<protein>
    <recommendedName>
        <fullName evidence="1">NAD-dependent epimerase/dehydratase domain-containing protein</fullName>
    </recommendedName>
</protein>
<accession>A0A0F9G6E7</accession>
<dbReference type="CDD" id="cd08946">
    <property type="entry name" value="SDR_e"/>
    <property type="match status" value="1"/>
</dbReference>
<dbReference type="InterPro" id="IPR050177">
    <property type="entry name" value="Lipid_A_modif_metabolic_enz"/>
</dbReference>
<dbReference type="Pfam" id="PF01370">
    <property type="entry name" value="Epimerase"/>
    <property type="match status" value="1"/>
</dbReference>
<dbReference type="SUPFAM" id="SSF51735">
    <property type="entry name" value="NAD(P)-binding Rossmann-fold domains"/>
    <property type="match status" value="1"/>
</dbReference>
<name>A0A0F9G6E7_9ZZZZ</name>
<dbReference type="EMBL" id="LAZR01027632">
    <property type="protein sequence ID" value="KKL65125.1"/>
    <property type="molecule type" value="Genomic_DNA"/>
</dbReference>
<reference evidence="2" key="1">
    <citation type="journal article" date="2015" name="Nature">
        <title>Complex archaea that bridge the gap between prokaryotes and eukaryotes.</title>
        <authorList>
            <person name="Spang A."/>
            <person name="Saw J.H."/>
            <person name="Jorgensen S.L."/>
            <person name="Zaremba-Niedzwiedzka K."/>
            <person name="Martijn J."/>
            <person name="Lind A.E."/>
            <person name="van Eijk R."/>
            <person name="Schleper C."/>
            <person name="Guy L."/>
            <person name="Ettema T.J."/>
        </authorList>
    </citation>
    <scope>NUCLEOTIDE SEQUENCE</scope>
</reference>
<sequence length="339" mass="37865">MKVLITGGTGSVGKAVTERLVRNGWDVLVVGRRSGIEIPGGEYAACDVTRFDDLREKIAGCDAVVHLAAIAGPHAWPGPEIIRVNVLGTFNVFEAAAAAGVRRIVQASSINAFGCWWGVVDLLHLQYFPIDEEHPTFTTDPYSFSKELIERVGEYYWRRDGISSVALRLPGVRPREHSTGQKRRERVQRDRALLDELAALPEGIRLERLAAAHEKMMAHRRQRPFQPQPDGSDVRFRHFGDDPLAEMYMGACFNFWASLDERDSAQAVEKGLTAEYEGSHVLFVNDSHNWLGYDTEKLLGMFFPAVTGRKRPIHGCESLVSIDRARDLIAFEPEHSAAV</sequence>
<dbReference type="AlphaFoldDB" id="A0A0F9G6E7"/>
<proteinExistence type="predicted"/>
<organism evidence="2">
    <name type="scientific">marine sediment metagenome</name>
    <dbReference type="NCBI Taxonomy" id="412755"/>
    <lineage>
        <taxon>unclassified sequences</taxon>
        <taxon>metagenomes</taxon>
        <taxon>ecological metagenomes</taxon>
    </lineage>
</organism>
<gene>
    <name evidence="2" type="ORF">LCGC14_2158120</name>
</gene>
<evidence type="ECO:0000313" key="2">
    <source>
        <dbReference type="EMBL" id="KKL65125.1"/>
    </source>
</evidence>
<dbReference type="InterPro" id="IPR036291">
    <property type="entry name" value="NAD(P)-bd_dom_sf"/>
</dbReference>
<dbReference type="PANTHER" id="PTHR43245">
    <property type="entry name" value="BIFUNCTIONAL POLYMYXIN RESISTANCE PROTEIN ARNA"/>
    <property type="match status" value="1"/>
</dbReference>
<comment type="caution">
    <text evidence="2">The sequence shown here is derived from an EMBL/GenBank/DDBJ whole genome shotgun (WGS) entry which is preliminary data.</text>
</comment>
<evidence type="ECO:0000259" key="1">
    <source>
        <dbReference type="Pfam" id="PF01370"/>
    </source>
</evidence>
<dbReference type="Gene3D" id="3.40.50.720">
    <property type="entry name" value="NAD(P)-binding Rossmann-like Domain"/>
    <property type="match status" value="1"/>
</dbReference>
<feature type="domain" description="NAD-dependent epimerase/dehydratase" evidence="1">
    <location>
        <begin position="3"/>
        <end position="171"/>
    </location>
</feature>